<keyword evidence="2" id="KW-1185">Reference proteome</keyword>
<sequence>MEATIHMTNEQRQQKLASIEQDIMRKWDLENTRHQEAGFGKAITDMHSYEQRAAIPAQQCLNKVEVADAIIQTFSAPIGTDDENPIAATSTAFQNELTHMKYQYQDQANILRGWMLACASHDRHTRGWPRSGLALAGEALMFELALRAARAAALLLHELSHLAAAAAWLLPAARLRLRAPLGSGAAEQ</sequence>
<feature type="non-terminal residue" evidence="1">
    <location>
        <position position="188"/>
    </location>
</feature>
<comment type="caution">
    <text evidence="1">The sequence shown here is derived from an EMBL/GenBank/DDBJ whole genome shotgun (WGS) entry which is preliminary data.</text>
</comment>
<proteinExistence type="predicted"/>
<protein>
    <submittedName>
        <fullName evidence="1">Uncharacterized protein</fullName>
    </submittedName>
</protein>
<accession>A0ABN9RGT5</accession>
<gene>
    <name evidence="1" type="ORF">PCOR1329_LOCUS20301</name>
</gene>
<reference evidence="1" key="1">
    <citation type="submission" date="2023-10" db="EMBL/GenBank/DDBJ databases">
        <authorList>
            <person name="Chen Y."/>
            <person name="Shah S."/>
            <person name="Dougan E. K."/>
            <person name="Thang M."/>
            <person name="Chan C."/>
        </authorList>
    </citation>
    <scope>NUCLEOTIDE SEQUENCE [LARGE SCALE GENOMIC DNA]</scope>
</reference>
<dbReference type="Proteomes" id="UP001189429">
    <property type="component" value="Unassembled WGS sequence"/>
</dbReference>
<evidence type="ECO:0000313" key="2">
    <source>
        <dbReference type="Proteomes" id="UP001189429"/>
    </source>
</evidence>
<dbReference type="EMBL" id="CAUYUJ010006569">
    <property type="protein sequence ID" value="CAK0817812.1"/>
    <property type="molecule type" value="Genomic_DNA"/>
</dbReference>
<organism evidence="1 2">
    <name type="scientific">Prorocentrum cordatum</name>
    <dbReference type="NCBI Taxonomy" id="2364126"/>
    <lineage>
        <taxon>Eukaryota</taxon>
        <taxon>Sar</taxon>
        <taxon>Alveolata</taxon>
        <taxon>Dinophyceae</taxon>
        <taxon>Prorocentrales</taxon>
        <taxon>Prorocentraceae</taxon>
        <taxon>Prorocentrum</taxon>
    </lineage>
</organism>
<evidence type="ECO:0000313" key="1">
    <source>
        <dbReference type="EMBL" id="CAK0817812.1"/>
    </source>
</evidence>
<name>A0ABN9RGT5_9DINO</name>